<protein>
    <submittedName>
        <fullName evidence="2">Uncharacterized protein</fullName>
    </submittedName>
</protein>
<feature type="compositionally biased region" description="Basic and acidic residues" evidence="1">
    <location>
        <begin position="177"/>
        <end position="197"/>
    </location>
</feature>
<feature type="compositionally biased region" description="Basic and acidic residues" evidence="1">
    <location>
        <begin position="112"/>
        <end position="136"/>
    </location>
</feature>
<proteinExistence type="predicted"/>
<keyword evidence="3" id="KW-1185">Reference proteome</keyword>
<dbReference type="EMBL" id="BFEA01000038">
    <property type="protein sequence ID" value="GBG63324.1"/>
    <property type="molecule type" value="Genomic_DNA"/>
</dbReference>
<dbReference type="AlphaFoldDB" id="A0A388JZU2"/>
<dbReference type="Proteomes" id="UP000265515">
    <property type="component" value="Unassembled WGS sequence"/>
</dbReference>
<sequence>MTSVHRADVVLRTDFREEGTWFDVTQHEPVKGHASKKKEQLQVGTYRDRLKEEGKGAAKGVLVGELEGHDVKLGWGGGREVHHHHHHHGLKHKGTEEDVSAGKEAATVTNAKQDRRDMEERHDSNDEDKDERRNDAGDADGDGDGGEEEEEEAEEKTKKKAMVGLQGADDVDDERNDDMGIRIRKHRQEEKEKQAKMEKKKRRRGAKSRREKW</sequence>
<reference evidence="2 3" key="1">
    <citation type="journal article" date="2018" name="Cell">
        <title>The Chara Genome: Secondary Complexity and Implications for Plant Terrestrialization.</title>
        <authorList>
            <person name="Nishiyama T."/>
            <person name="Sakayama H."/>
            <person name="Vries J.D."/>
            <person name="Buschmann H."/>
            <person name="Saint-Marcoux D."/>
            <person name="Ullrich K.K."/>
            <person name="Haas F.B."/>
            <person name="Vanderstraeten L."/>
            <person name="Becker D."/>
            <person name="Lang D."/>
            <person name="Vosolsobe S."/>
            <person name="Rombauts S."/>
            <person name="Wilhelmsson P.K.I."/>
            <person name="Janitza P."/>
            <person name="Kern R."/>
            <person name="Heyl A."/>
            <person name="Rumpler F."/>
            <person name="Villalobos L.I.A.C."/>
            <person name="Clay J.M."/>
            <person name="Skokan R."/>
            <person name="Toyoda A."/>
            <person name="Suzuki Y."/>
            <person name="Kagoshima H."/>
            <person name="Schijlen E."/>
            <person name="Tajeshwar N."/>
            <person name="Catarino B."/>
            <person name="Hetherington A.J."/>
            <person name="Saltykova A."/>
            <person name="Bonnot C."/>
            <person name="Breuninger H."/>
            <person name="Symeonidi A."/>
            <person name="Radhakrishnan G.V."/>
            <person name="Van Nieuwerburgh F."/>
            <person name="Deforce D."/>
            <person name="Chang C."/>
            <person name="Karol K.G."/>
            <person name="Hedrich R."/>
            <person name="Ulvskov P."/>
            <person name="Glockner G."/>
            <person name="Delwiche C.F."/>
            <person name="Petrasek J."/>
            <person name="Van de Peer Y."/>
            <person name="Friml J."/>
            <person name="Beilby M."/>
            <person name="Dolan L."/>
            <person name="Kohara Y."/>
            <person name="Sugano S."/>
            <person name="Fujiyama A."/>
            <person name="Delaux P.-M."/>
            <person name="Quint M."/>
            <person name="TheiBen G."/>
            <person name="Hagemann M."/>
            <person name="Harholt J."/>
            <person name="Dunand C."/>
            <person name="Zachgo S."/>
            <person name="Langdale J."/>
            <person name="Maumus F."/>
            <person name="Straeten D.V.D."/>
            <person name="Gould S.B."/>
            <person name="Rensing S.A."/>
        </authorList>
    </citation>
    <scope>NUCLEOTIDE SEQUENCE [LARGE SCALE GENOMIC DNA]</scope>
    <source>
        <strain evidence="2 3">S276</strain>
    </source>
</reference>
<organism evidence="2 3">
    <name type="scientific">Chara braunii</name>
    <name type="common">Braun's stonewort</name>
    <dbReference type="NCBI Taxonomy" id="69332"/>
    <lineage>
        <taxon>Eukaryota</taxon>
        <taxon>Viridiplantae</taxon>
        <taxon>Streptophyta</taxon>
        <taxon>Charophyceae</taxon>
        <taxon>Charales</taxon>
        <taxon>Characeae</taxon>
        <taxon>Chara</taxon>
    </lineage>
</organism>
<feature type="compositionally biased region" description="Basic residues" evidence="1">
    <location>
        <begin position="198"/>
        <end position="213"/>
    </location>
</feature>
<dbReference type="Gramene" id="GBG63324">
    <property type="protein sequence ID" value="GBG63324"/>
    <property type="gene ID" value="CBR_g37681"/>
</dbReference>
<feature type="compositionally biased region" description="Acidic residues" evidence="1">
    <location>
        <begin position="137"/>
        <end position="154"/>
    </location>
</feature>
<accession>A0A388JZU2</accession>
<name>A0A388JZU2_CHABU</name>
<evidence type="ECO:0000313" key="2">
    <source>
        <dbReference type="EMBL" id="GBG63324.1"/>
    </source>
</evidence>
<gene>
    <name evidence="2" type="ORF">CBR_g37681</name>
</gene>
<evidence type="ECO:0000256" key="1">
    <source>
        <dbReference type="SAM" id="MobiDB-lite"/>
    </source>
</evidence>
<evidence type="ECO:0000313" key="3">
    <source>
        <dbReference type="Proteomes" id="UP000265515"/>
    </source>
</evidence>
<comment type="caution">
    <text evidence="2">The sequence shown here is derived from an EMBL/GenBank/DDBJ whole genome shotgun (WGS) entry which is preliminary data.</text>
</comment>
<feature type="region of interest" description="Disordered" evidence="1">
    <location>
        <begin position="74"/>
        <end position="213"/>
    </location>
</feature>
<feature type="compositionally biased region" description="Basic residues" evidence="1">
    <location>
        <begin position="81"/>
        <end position="92"/>
    </location>
</feature>